<sequence length="373" mass="39248">MDIDTKAARDAAPQGFAQQPTSFPVLLDNGTEHPKTNIPFAAIIDGRHYNGQSLSLVSATVSGLAGPELEGKERIAVLRFDFDGYTISLQVDVRISRTHAETGELRLDFLEPTGEHLPTLRYLLNSHIAGDITSVDGIISLRERAAVAGGKKQGSQATLGNFIGRTVKVVATVALSLTLAGVAVKLVYERVFSKEVQQLAVLSTGGQALRAVASGQISYLNLGAKRGEVLYTLQSISGTTLSINMPCDCKVLPMNAGEGSTVMAGDTIVEVIDKATAPVVQAVVTAEQAKQLVAGDIAELSLADGQVAFGTLARDAQALKPVGNQGEVRALIAPQADLGEAAIGAPVSVRIINRHIFAARQKVAQWFDAKSTS</sequence>
<dbReference type="EMBL" id="QJRY01000005">
    <property type="protein sequence ID" value="PYB72490.1"/>
    <property type="molecule type" value="Genomic_DNA"/>
</dbReference>
<proteinExistence type="predicted"/>
<keyword evidence="2" id="KW-1185">Reference proteome</keyword>
<dbReference type="Proteomes" id="UP000247536">
    <property type="component" value="Unassembled WGS sequence"/>
</dbReference>
<name>A0ABX5NPT2_9HYPH</name>
<reference evidence="1 2" key="1">
    <citation type="submission" date="2018-06" db="EMBL/GenBank/DDBJ databases">
        <title>Rhizobium wuzhouense sp. nov., isolated from roots of Oryza officinalis.</title>
        <authorList>
            <person name="Yuan T."/>
        </authorList>
    </citation>
    <scope>NUCLEOTIDE SEQUENCE [LARGE SCALE GENOMIC DNA]</scope>
    <source>
        <strain evidence="1 2">W44</strain>
    </source>
</reference>
<organism evidence="1 2">
    <name type="scientific">Rhizobium wuzhouense</name>
    <dbReference type="NCBI Taxonomy" id="1986026"/>
    <lineage>
        <taxon>Bacteria</taxon>
        <taxon>Pseudomonadati</taxon>
        <taxon>Pseudomonadota</taxon>
        <taxon>Alphaproteobacteria</taxon>
        <taxon>Hyphomicrobiales</taxon>
        <taxon>Rhizobiaceae</taxon>
        <taxon>Rhizobium/Agrobacterium group</taxon>
        <taxon>Rhizobium</taxon>
    </lineage>
</organism>
<comment type="caution">
    <text evidence="1">The sequence shown here is derived from an EMBL/GenBank/DDBJ whole genome shotgun (WGS) entry which is preliminary data.</text>
</comment>
<gene>
    <name evidence="1" type="ORF">DMY87_15295</name>
</gene>
<evidence type="ECO:0000313" key="1">
    <source>
        <dbReference type="EMBL" id="PYB72490.1"/>
    </source>
</evidence>
<dbReference type="Gene3D" id="2.40.10.220">
    <property type="entry name" value="predicted glycosyltransferase like domains"/>
    <property type="match status" value="1"/>
</dbReference>
<protein>
    <submittedName>
        <fullName evidence="1">Pilus assembly protein PilZ</fullName>
    </submittedName>
</protein>
<evidence type="ECO:0000313" key="2">
    <source>
        <dbReference type="Proteomes" id="UP000247536"/>
    </source>
</evidence>
<dbReference type="RefSeq" id="WP_110792491.1">
    <property type="nucleotide sequence ID" value="NZ_QJRY01000005.1"/>
</dbReference>
<accession>A0ABX5NPT2</accession>